<organism evidence="2 3">
    <name type="scientific">Metabacillus fastidiosus</name>
    <dbReference type="NCBI Taxonomy" id="1458"/>
    <lineage>
        <taxon>Bacteria</taxon>
        <taxon>Bacillati</taxon>
        <taxon>Bacillota</taxon>
        <taxon>Bacilli</taxon>
        <taxon>Bacillales</taxon>
        <taxon>Bacillaceae</taxon>
        <taxon>Metabacillus</taxon>
    </lineage>
</organism>
<gene>
    <name evidence="2" type="ORF">P9271_13040</name>
</gene>
<keyword evidence="3" id="KW-1185">Reference proteome</keyword>
<accession>A0ABU6P0R9</accession>
<dbReference type="GeneID" id="301139876"/>
<feature type="transmembrane region" description="Helical" evidence="1">
    <location>
        <begin position="21"/>
        <end position="40"/>
    </location>
</feature>
<dbReference type="EMBL" id="JARTFS010000011">
    <property type="protein sequence ID" value="MED4402242.1"/>
    <property type="molecule type" value="Genomic_DNA"/>
</dbReference>
<proteinExistence type="predicted"/>
<keyword evidence="1" id="KW-0472">Membrane</keyword>
<sequence length="174" mass="20813">MRWIKLNKYQREIKFLKKRDLTFLIILIILVVGFSIYQFSNTLYGNDKESIVKVIKSIKGYEDKSIEILEIKDFDDVRIVGFLYNDRPAYIEFHKNNRGNYKWRSIEDRQDETLSSFLPLLPNTIRPKLMYVSNHENKITEIQVNIDGHLVEQEILPKKAMITWIDFPKKDKKD</sequence>
<evidence type="ECO:0008006" key="4">
    <source>
        <dbReference type="Google" id="ProtNLM"/>
    </source>
</evidence>
<reference evidence="2 3" key="1">
    <citation type="submission" date="2023-03" db="EMBL/GenBank/DDBJ databases">
        <title>Bacillus Genome Sequencing.</title>
        <authorList>
            <person name="Dunlap C."/>
        </authorList>
    </citation>
    <scope>NUCLEOTIDE SEQUENCE [LARGE SCALE GENOMIC DNA]</scope>
    <source>
        <strain evidence="2 3">NRS-1717</strain>
    </source>
</reference>
<dbReference type="RefSeq" id="WP_066225940.1">
    <property type="nucleotide sequence ID" value="NZ_JARTFQ010000005.1"/>
</dbReference>
<comment type="caution">
    <text evidence="2">The sequence shown here is derived from an EMBL/GenBank/DDBJ whole genome shotgun (WGS) entry which is preliminary data.</text>
</comment>
<dbReference type="Proteomes" id="UP001342826">
    <property type="component" value="Unassembled WGS sequence"/>
</dbReference>
<evidence type="ECO:0000313" key="2">
    <source>
        <dbReference type="EMBL" id="MED4402242.1"/>
    </source>
</evidence>
<keyword evidence="1" id="KW-0812">Transmembrane</keyword>
<evidence type="ECO:0000313" key="3">
    <source>
        <dbReference type="Proteomes" id="UP001342826"/>
    </source>
</evidence>
<protein>
    <recommendedName>
        <fullName evidence="4">Lipoprotein</fullName>
    </recommendedName>
</protein>
<evidence type="ECO:0000256" key="1">
    <source>
        <dbReference type="SAM" id="Phobius"/>
    </source>
</evidence>
<name>A0ABU6P0R9_9BACI</name>
<keyword evidence="1" id="KW-1133">Transmembrane helix</keyword>